<dbReference type="Proteomes" id="UP000811246">
    <property type="component" value="Chromosome 1"/>
</dbReference>
<dbReference type="InterPro" id="IPR058922">
    <property type="entry name" value="WHD_DRP"/>
</dbReference>
<feature type="domain" description="NB-ARC" evidence="3">
    <location>
        <begin position="156"/>
        <end position="312"/>
    </location>
</feature>
<keyword evidence="2" id="KW-0611">Plant defense</keyword>
<dbReference type="PANTHER" id="PTHR33463:SF202">
    <property type="entry name" value="NB-ARC DOMAIN-CONTAINING PROTEIN"/>
    <property type="match status" value="1"/>
</dbReference>
<reference evidence="6" key="1">
    <citation type="submission" date="2021-01" db="EMBL/GenBank/DDBJ databases">
        <authorList>
            <person name="Lovell J.T."/>
            <person name="Bentley N."/>
            <person name="Bhattarai G."/>
            <person name="Jenkins J.W."/>
            <person name="Sreedasyam A."/>
            <person name="Alarcon Y."/>
            <person name="Bock C."/>
            <person name="Boston L."/>
            <person name="Carlson J."/>
            <person name="Cervantes K."/>
            <person name="Clermont K."/>
            <person name="Krom N."/>
            <person name="Kubenka K."/>
            <person name="Mamidi S."/>
            <person name="Mattison C."/>
            <person name="Monteros M."/>
            <person name="Pisani C."/>
            <person name="Plott C."/>
            <person name="Rajasekar S."/>
            <person name="Rhein H.S."/>
            <person name="Rohla C."/>
            <person name="Song M."/>
            <person name="Hilaire R.S."/>
            <person name="Shu S."/>
            <person name="Wells L."/>
            <person name="Wang X."/>
            <person name="Webber J."/>
            <person name="Heerema R.J."/>
            <person name="Klein P."/>
            <person name="Conner P."/>
            <person name="Grauke L."/>
            <person name="Grimwood J."/>
            <person name="Schmutz J."/>
            <person name="Randall J.J."/>
        </authorList>
    </citation>
    <scope>NUCLEOTIDE SEQUENCE</scope>
    <source>
        <tissue evidence="6">Leaf</tissue>
    </source>
</reference>
<sequence>MEVVASIISGAVVETTRFLCGSIYSTIKNIVKGPLPLHVLEKEMKFLMALRDDATKEMALDKREGKVDDLHRKVNDQIQEAKSSRCFLSCSTKRYRMSRKVAKQLKEVKRLLEVGSSLASSVALSYPEFKAVEHIPGSSTQDQTTSISEDLAKTMTLVSDDKYGIIGIWGMGGVGKTYLVRNLNNELQNNSNLRFSCVLWVTVSKNLDIKMVQMRIASRLHLNLEESSGADGMAIQLYQRLKEESFLLILDDVWEKIDLDKLGVPRPEEHRGSKIILTCRSLDVCRDMVTDVEVKMMVLRDEDAWQLFSRYARDVVTSEHIRPLAEAICRECHGLPLAIVTMGAAMRGKAKPELWNHALNQLRRSVPYAAGIEEKLYKPLKWSYDSLEGRYLKNCFLYCSLFPEDFSINISELVWCWLVEGLIDEQENYEDFFSRGIALIENLKDSCLLEDGSGEGTVQMHDVVRDVSIWIASTWSEDGSEFLVRSGNGLKEISAAELSNSLKRVSFMNNDLERLPDDSVIQCSKASTLTTRFLEGFGALRLLNISGTRIKSFPNSLLQLDNIRALLLSNCQDLEELPPLERLSRLQVLDLSLTGIRELPRGLEKLSNLRHLNLGKTRRMKVVQAGVISKLSSLEVLDLSNSCYIWKVKGAVQEKQACFEELQCLERLQVLSIRLILCYSPQDTIISWINRLKAFEVDIEWGYSHLGGQVGCWLSKASYLCLNRCRGLNKMLQDLIINSVGSFSYLKKLVICDSDYSFRTGGRATEYDLLPNLEELCLILMTSIESISELANYLGLRFQRLKTIDVISCGEMKYLLSLGNSIRTMPNLEVIWVHNCSNLEELFNYLP</sequence>
<dbReference type="EMBL" id="CM031825">
    <property type="protein sequence ID" value="KAG6729381.1"/>
    <property type="molecule type" value="Genomic_DNA"/>
</dbReference>
<dbReference type="Pfam" id="PF23559">
    <property type="entry name" value="WHD_DRP"/>
    <property type="match status" value="1"/>
</dbReference>
<dbReference type="InterPro" id="IPR002182">
    <property type="entry name" value="NB-ARC"/>
</dbReference>
<feature type="non-terminal residue" evidence="6">
    <location>
        <position position="847"/>
    </location>
</feature>
<dbReference type="InterPro" id="IPR055414">
    <property type="entry name" value="LRR_R13L4/SHOC2-like"/>
</dbReference>
<evidence type="ECO:0000313" key="7">
    <source>
        <dbReference type="Proteomes" id="UP000811246"/>
    </source>
</evidence>
<evidence type="ECO:0000313" key="6">
    <source>
        <dbReference type="EMBL" id="KAG6729381.1"/>
    </source>
</evidence>
<protein>
    <submittedName>
        <fullName evidence="6">Uncharacterized protein</fullName>
    </submittedName>
</protein>
<dbReference type="InterPro" id="IPR050905">
    <property type="entry name" value="Plant_NBS-LRR"/>
</dbReference>
<dbReference type="PANTHER" id="PTHR33463">
    <property type="entry name" value="NB-ARC DOMAIN-CONTAINING PROTEIN-RELATED"/>
    <property type="match status" value="1"/>
</dbReference>
<dbReference type="AlphaFoldDB" id="A0A922K2E6"/>
<gene>
    <name evidence="6" type="ORF">I3842_01G026100</name>
</gene>
<dbReference type="FunFam" id="1.10.10.10:FF:000322">
    <property type="entry name" value="Probable disease resistance protein At1g63360"/>
    <property type="match status" value="1"/>
</dbReference>
<evidence type="ECO:0000259" key="4">
    <source>
        <dbReference type="Pfam" id="PF23559"/>
    </source>
</evidence>
<evidence type="ECO:0000256" key="1">
    <source>
        <dbReference type="ARBA" id="ARBA00022737"/>
    </source>
</evidence>
<dbReference type="GO" id="GO:0006952">
    <property type="term" value="P:defense response"/>
    <property type="evidence" value="ECO:0007669"/>
    <property type="project" value="UniProtKB-KW"/>
</dbReference>
<dbReference type="FunFam" id="3.40.50.300:FF:001091">
    <property type="entry name" value="Probable disease resistance protein At1g61300"/>
    <property type="match status" value="1"/>
</dbReference>
<dbReference type="Pfam" id="PF00931">
    <property type="entry name" value="NB-ARC"/>
    <property type="match status" value="1"/>
</dbReference>
<feature type="domain" description="Disease resistance protein winged helix" evidence="4">
    <location>
        <begin position="401"/>
        <end position="467"/>
    </location>
</feature>
<evidence type="ECO:0000259" key="3">
    <source>
        <dbReference type="Pfam" id="PF00931"/>
    </source>
</evidence>
<comment type="caution">
    <text evidence="6">The sequence shown here is derived from an EMBL/GenBank/DDBJ whole genome shotgun (WGS) entry which is preliminary data.</text>
</comment>
<dbReference type="GO" id="GO:0043531">
    <property type="term" value="F:ADP binding"/>
    <property type="evidence" value="ECO:0007669"/>
    <property type="project" value="InterPro"/>
</dbReference>
<evidence type="ECO:0000259" key="5">
    <source>
        <dbReference type="Pfam" id="PF23598"/>
    </source>
</evidence>
<proteinExistence type="predicted"/>
<dbReference type="Pfam" id="PF23598">
    <property type="entry name" value="LRR_14"/>
    <property type="match status" value="1"/>
</dbReference>
<evidence type="ECO:0000256" key="2">
    <source>
        <dbReference type="ARBA" id="ARBA00022821"/>
    </source>
</evidence>
<feature type="domain" description="Disease resistance R13L4/SHOC-2-like LRR" evidence="5">
    <location>
        <begin position="532"/>
        <end position="831"/>
    </location>
</feature>
<name>A0A922K2E6_CARIL</name>
<keyword evidence="1" id="KW-0677">Repeat</keyword>
<organism evidence="6 7">
    <name type="scientific">Carya illinoinensis</name>
    <name type="common">Pecan</name>
    <dbReference type="NCBI Taxonomy" id="32201"/>
    <lineage>
        <taxon>Eukaryota</taxon>
        <taxon>Viridiplantae</taxon>
        <taxon>Streptophyta</taxon>
        <taxon>Embryophyta</taxon>
        <taxon>Tracheophyta</taxon>
        <taxon>Spermatophyta</taxon>
        <taxon>Magnoliopsida</taxon>
        <taxon>eudicotyledons</taxon>
        <taxon>Gunneridae</taxon>
        <taxon>Pentapetalae</taxon>
        <taxon>rosids</taxon>
        <taxon>fabids</taxon>
        <taxon>Fagales</taxon>
        <taxon>Juglandaceae</taxon>
        <taxon>Carya</taxon>
    </lineage>
</organism>
<accession>A0A922K2E6</accession>